<dbReference type="PANTHER" id="PTHR38008">
    <property type="entry name" value="HEMOLYSIN-RELATED"/>
    <property type="match status" value="1"/>
</dbReference>
<evidence type="ECO:0000313" key="3">
    <source>
        <dbReference type="Proteomes" id="UP001195903"/>
    </source>
</evidence>
<dbReference type="EMBL" id="JAHEPS010000003">
    <property type="protein sequence ID" value="MBT1444722.1"/>
    <property type="molecule type" value="Genomic_DNA"/>
</dbReference>
<keyword evidence="3" id="KW-1185">Reference proteome</keyword>
<feature type="signal peptide" evidence="1">
    <location>
        <begin position="1"/>
        <end position="25"/>
    </location>
</feature>
<feature type="chain" id="PRO_5045639353" evidence="1">
    <location>
        <begin position="26"/>
        <end position="174"/>
    </location>
</feature>
<sequence>MKNSALVLLSGLVLGLSLVGCSDNAAPAKTEPKADAAQEVKQEAAKVVEAAEGKLQEATTGLANPGADYCVKLGGEYKIVEEAAGKRGECHLPDGKVEDAMALYRGHATAAADKLAGEAKDVIGMANPAAEYCVKIGGEHKVVQEASGEVGYCHLKDGQVVNAWEYFRAHHQQQ</sequence>
<comment type="caution">
    <text evidence="2">The sequence shown here is derived from an EMBL/GenBank/DDBJ whole genome shotgun (WGS) entry which is preliminary data.</text>
</comment>
<dbReference type="PROSITE" id="PS51257">
    <property type="entry name" value="PROKAR_LIPOPROTEIN"/>
    <property type="match status" value="1"/>
</dbReference>
<dbReference type="InterPro" id="IPR005590">
    <property type="entry name" value="DUF333"/>
</dbReference>
<dbReference type="RefSeq" id="WP_214506926.1">
    <property type="nucleotide sequence ID" value="NZ_JAHEPS010000003.1"/>
</dbReference>
<dbReference type="PANTHER" id="PTHR38008:SF2">
    <property type="entry name" value="HEMOLYSIN"/>
    <property type="match status" value="1"/>
</dbReference>
<protein>
    <submittedName>
        <fullName evidence="2">DUF333 domain-containing protein</fullName>
    </submittedName>
</protein>
<accession>A0ABS5V4H6</accession>
<organism evidence="2 3">
    <name type="scientific">Shewanella jiangmenensis</name>
    <dbReference type="NCBI Taxonomy" id="2837387"/>
    <lineage>
        <taxon>Bacteria</taxon>
        <taxon>Pseudomonadati</taxon>
        <taxon>Pseudomonadota</taxon>
        <taxon>Gammaproteobacteria</taxon>
        <taxon>Alteromonadales</taxon>
        <taxon>Shewanellaceae</taxon>
        <taxon>Shewanella</taxon>
    </lineage>
</organism>
<proteinExistence type="predicted"/>
<evidence type="ECO:0000313" key="2">
    <source>
        <dbReference type="EMBL" id="MBT1444722.1"/>
    </source>
</evidence>
<evidence type="ECO:0000256" key="1">
    <source>
        <dbReference type="SAM" id="SignalP"/>
    </source>
</evidence>
<dbReference type="Proteomes" id="UP001195903">
    <property type="component" value="Unassembled WGS sequence"/>
</dbReference>
<name>A0ABS5V4H6_9GAMM</name>
<reference evidence="2 3" key="1">
    <citation type="submission" date="2021-05" db="EMBL/GenBank/DDBJ databases">
        <title>Shewanella sp. JM162201.</title>
        <authorList>
            <person name="Xu S."/>
            <person name="Li A."/>
        </authorList>
    </citation>
    <scope>NUCLEOTIDE SEQUENCE [LARGE SCALE GENOMIC DNA]</scope>
    <source>
        <strain evidence="2 3">JM162201</strain>
    </source>
</reference>
<dbReference type="Pfam" id="PF03891">
    <property type="entry name" value="DUF333"/>
    <property type="match status" value="2"/>
</dbReference>
<keyword evidence="1" id="KW-0732">Signal</keyword>
<gene>
    <name evidence="2" type="ORF">KJI95_09335</name>
</gene>